<dbReference type="GO" id="GO:0005524">
    <property type="term" value="F:ATP binding"/>
    <property type="evidence" value="ECO:0007669"/>
    <property type="project" value="InterPro"/>
</dbReference>
<dbReference type="Proteomes" id="UP001142489">
    <property type="component" value="Unassembled WGS sequence"/>
</dbReference>
<accession>A0A9Q1B1U6</accession>
<gene>
    <name evidence="1" type="ORF">JRQ81_015519</name>
</gene>
<evidence type="ECO:0008006" key="3">
    <source>
        <dbReference type="Google" id="ProtNLM"/>
    </source>
</evidence>
<feature type="non-terminal residue" evidence="1">
    <location>
        <position position="1"/>
    </location>
</feature>
<reference evidence="1" key="1">
    <citation type="journal article" date="2023" name="DNA Res.">
        <title>Chromosome-level genome assembly of Phrynocephalus forsythii using third-generation DNA sequencing and Hi-C analysis.</title>
        <authorList>
            <person name="Qi Y."/>
            <person name="Zhao W."/>
            <person name="Zhao Y."/>
            <person name="Niu C."/>
            <person name="Cao S."/>
            <person name="Zhang Y."/>
        </authorList>
    </citation>
    <scope>NUCLEOTIDE SEQUENCE</scope>
    <source>
        <tissue evidence="1">Muscle</tissue>
    </source>
</reference>
<dbReference type="GO" id="GO:0003677">
    <property type="term" value="F:DNA binding"/>
    <property type="evidence" value="ECO:0007669"/>
    <property type="project" value="InterPro"/>
</dbReference>
<evidence type="ECO:0000313" key="1">
    <source>
        <dbReference type="EMBL" id="KAJ7329345.1"/>
    </source>
</evidence>
<proteinExistence type="predicted"/>
<evidence type="ECO:0000313" key="2">
    <source>
        <dbReference type="Proteomes" id="UP001142489"/>
    </source>
</evidence>
<organism evidence="1 2">
    <name type="scientific">Phrynocephalus forsythii</name>
    <dbReference type="NCBI Taxonomy" id="171643"/>
    <lineage>
        <taxon>Eukaryota</taxon>
        <taxon>Metazoa</taxon>
        <taxon>Chordata</taxon>
        <taxon>Craniata</taxon>
        <taxon>Vertebrata</taxon>
        <taxon>Euteleostomi</taxon>
        <taxon>Lepidosauria</taxon>
        <taxon>Squamata</taxon>
        <taxon>Bifurcata</taxon>
        <taxon>Unidentata</taxon>
        <taxon>Episquamata</taxon>
        <taxon>Toxicofera</taxon>
        <taxon>Iguania</taxon>
        <taxon>Acrodonta</taxon>
        <taxon>Agamidae</taxon>
        <taxon>Agaminae</taxon>
        <taxon>Phrynocephalus</taxon>
    </lineage>
</organism>
<dbReference type="PANTHER" id="PTHR11070">
    <property type="entry name" value="UVRD / RECB / PCRA DNA HELICASE FAMILY MEMBER"/>
    <property type="match status" value="1"/>
</dbReference>
<dbReference type="AlphaFoldDB" id="A0A9Q1B1U6"/>
<dbReference type="GO" id="GO:0005634">
    <property type="term" value="C:nucleus"/>
    <property type="evidence" value="ECO:0007669"/>
    <property type="project" value="TreeGrafter"/>
</dbReference>
<dbReference type="OrthoDB" id="9043701at2759"/>
<dbReference type="GO" id="GO:0031297">
    <property type="term" value="P:replication fork processing"/>
    <property type="evidence" value="ECO:0007669"/>
    <property type="project" value="TreeGrafter"/>
</dbReference>
<dbReference type="PANTHER" id="PTHR11070:SF30">
    <property type="entry name" value="F-BOX DNA HELICASE 1"/>
    <property type="match status" value="1"/>
</dbReference>
<sequence>CVAAMKSQHCRNPEAILGCLRSHSLFTMAELCVTKRLPDMQSPQAGASYVWAVMSAIVLLSGSVREVQELAACLQRPSSTLSLMDIMEALYCMATLLYAMREKEVLVNNRIHYNIFYCLYLLENSNWSPRITIAESSTSDGEGSLRGSTRREIHPTSEQQQILNHAIAPRQVVKIMAFAGKTSTLVKYAEKWSQLRFLYLAFNKTIAEQGMRAFPRNVTCKTVHALAFAEVGRSYRQKGKLLMGSLSSYWVSLALQNREGQSLFTRGKTVLQTLSTFFASADEAITAEHAPVWCKNNRGERVLVGTEEKREYYLRPELTSNVCSDVPVRCSVRGCHNSITAESFLTMKKRPFVYVGIRFTN</sequence>
<dbReference type="EMBL" id="JAPFRF010000006">
    <property type="protein sequence ID" value="KAJ7329345.1"/>
    <property type="molecule type" value="Genomic_DNA"/>
</dbReference>
<name>A0A9Q1B1U6_9SAUR</name>
<protein>
    <recommendedName>
        <fullName evidence="3">DNA helicase</fullName>
    </recommendedName>
</protein>
<dbReference type="GO" id="GO:0000724">
    <property type="term" value="P:double-strand break repair via homologous recombination"/>
    <property type="evidence" value="ECO:0007669"/>
    <property type="project" value="TreeGrafter"/>
</dbReference>
<dbReference type="GO" id="GO:0043138">
    <property type="term" value="F:3'-5' DNA helicase activity"/>
    <property type="evidence" value="ECO:0007669"/>
    <property type="project" value="TreeGrafter"/>
</dbReference>
<dbReference type="InterPro" id="IPR000212">
    <property type="entry name" value="DNA_helicase_UvrD/REP"/>
</dbReference>
<keyword evidence="2" id="KW-1185">Reference proteome</keyword>
<comment type="caution">
    <text evidence="1">The sequence shown here is derived from an EMBL/GenBank/DDBJ whole genome shotgun (WGS) entry which is preliminary data.</text>
</comment>